<dbReference type="OrthoDB" id="9802326at2"/>
<evidence type="ECO:0000256" key="3">
    <source>
        <dbReference type="ARBA" id="ARBA00022840"/>
    </source>
</evidence>
<feature type="domain" description="Aminoacyl-transfer RNA synthetases class-II family profile" evidence="5">
    <location>
        <begin position="39"/>
        <end position="359"/>
    </location>
</feature>
<dbReference type="AlphaFoldDB" id="M5TTU4"/>
<feature type="compositionally biased region" description="Polar residues" evidence="4">
    <location>
        <begin position="94"/>
        <end position="104"/>
    </location>
</feature>
<dbReference type="InterPro" id="IPR004364">
    <property type="entry name" value="Aa-tRNA-synt_II"/>
</dbReference>
<proteinExistence type="predicted"/>
<protein>
    <submittedName>
        <fullName evidence="6">Lysyl-tRNA synthetase family protein</fullName>
    </submittedName>
</protein>
<dbReference type="InterPro" id="IPR004525">
    <property type="entry name" value="EpmA"/>
</dbReference>
<dbReference type="NCBIfam" id="NF006828">
    <property type="entry name" value="PRK09350.1"/>
    <property type="match status" value="1"/>
</dbReference>
<dbReference type="EMBL" id="ANOH01000417">
    <property type="protein sequence ID" value="EMI52580.1"/>
    <property type="molecule type" value="Genomic_DNA"/>
</dbReference>
<dbReference type="PATRIC" id="fig|1263870.3.peg.6340"/>
<evidence type="ECO:0000256" key="2">
    <source>
        <dbReference type="ARBA" id="ARBA00022741"/>
    </source>
</evidence>
<sequence length="363" mass="40425">MNHGEKSTPDARATPPPAGGKDVRPSPGKIDFVGQLGFRDRLLRQLRAFFHDRGFLEVQPPCLARDCVIDAYLDPISVDSDELGIPTAKLPSLPNDNPNGNSDAASPRYYLQTSAESAMKRLLVRGAPSIFSISPVFRRGESGPRHNVEFTMLEWYELDGDADSAIRLLGDLAVAVFNTDTYETISYQDAFARELAIDPIDAPISQLQRLVRDIDADLAISIGDDRDSLLDVLLSHHIERNLGKSVPTILNRYPITQAALARPCEDDERFAHRFELFYHGVELANGYDELRDWRELVRRYESNNEVRRQRGDQAYPVQTTLVAAMKEGLPRCSGVAVGVDRIQMLQTGAKSIDEVIPLPITIA</sequence>
<keyword evidence="1" id="KW-0436">Ligase</keyword>
<dbReference type="GO" id="GO:0005524">
    <property type="term" value="F:ATP binding"/>
    <property type="evidence" value="ECO:0007669"/>
    <property type="project" value="UniProtKB-KW"/>
</dbReference>
<gene>
    <name evidence="6" type="ORF">RSSM_05983</name>
</gene>
<evidence type="ECO:0000259" key="5">
    <source>
        <dbReference type="PROSITE" id="PS50862"/>
    </source>
</evidence>
<keyword evidence="7" id="KW-1185">Reference proteome</keyword>
<dbReference type="InterPro" id="IPR006195">
    <property type="entry name" value="aa-tRNA-synth_II"/>
</dbReference>
<dbReference type="InterPro" id="IPR045864">
    <property type="entry name" value="aa-tRNA-synth_II/BPL/LPL"/>
</dbReference>
<dbReference type="PANTHER" id="PTHR42918:SF6">
    <property type="entry name" value="ELONGATION FACTOR P--(R)-BETA-LYSINE LIGASE"/>
    <property type="match status" value="1"/>
</dbReference>
<dbReference type="Pfam" id="PF00152">
    <property type="entry name" value="tRNA-synt_2"/>
    <property type="match status" value="1"/>
</dbReference>
<dbReference type="SUPFAM" id="SSF55681">
    <property type="entry name" value="Class II aaRS and biotin synthetases"/>
    <property type="match status" value="1"/>
</dbReference>
<keyword evidence="3" id="KW-0067">ATP-binding</keyword>
<evidence type="ECO:0000313" key="7">
    <source>
        <dbReference type="Proteomes" id="UP000011885"/>
    </source>
</evidence>
<reference evidence="6 7" key="1">
    <citation type="journal article" date="2013" name="Mar. Genomics">
        <title>Expression of sulfatases in Rhodopirellula baltica and the diversity of sulfatases in the genus Rhodopirellula.</title>
        <authorList>
            <person name="Wegner C.E."/>
            <person name="Richter-Heitmann T."/>
            <person name="Klindworth A."/>
            <person name="Klockow C."/>
            <person name="Richter M."/>
            <person name="Achstetter T."/>
            <person name="Glockner F.O."/>
            <person name="Harder J."/>
        </authorList>
    </citation>
    <scope>NUCLEOTIDE SEQUENCE [LARGE SCALE GENOMIC DNA]</scope>
    <source>
        <strain evidence="6 7">SM41</strain>
    </source>
</reference>
<dbReference type="GO" id="GO:0005829">
    <property type="term" value="C:cytosol"/>
    <property type="evidence" value="ECO:0007669"/>
    <property type="project" value="TreeGrafter"/>
</dbReference>
<feature type="region of interest" description="Disordered" evidence="4">
    <location>
        <begin position="1"/>
        <end position="27"/>
    </location>
</feature>
<dbReference type="GO" id="GO:0004824">
    <property type="term" value="F:lysine-tRNA ligase activity"/>
    <property type="evidence" value="ECO:0007669"/>
    <property type="project" value="InterPro"/>
</dbReference>
<organism evidence="6 7">
    <name type="scientific">Rhodopirellula sallentina SM41</name>
    <dbReference type="NCBI Taxonomy" id="1263870"/>
    <lineage>
        <taxon>Bacteria</taxon>
        <taxon>Pseudomonadati</taxon>
        <taxon>Planctomycetota</taxon>
        <taxon>Planctomycetia</taxon>
        <taxon>Pirellulales</taxon>
        <taxon>Pirellulaceae</taxon>
        <taxon>Rhodopirellula</taxon>
    </lineage>
</organism>
<keyword evidence="2" id="KW-0547">Nucleotide-binding</keyword>
<evidence type="ECO:0000313" key="6">
    <source>
        <dbReference type="EMBL" id="EMI52580.1"/>
    </source>
</evidence>
<comment type="caution">
    <text evidence="6">The sequence shown here is derived from an EMBL/GenBank/DDBJ whole genome shotgun (WGS) entry which is preliminary data.</text>
</comment>
<dbReference type="RefSeq" id="WP_008687299.1">
    <property type="nucleotide sequence ID" value="NZ_ANOH01000417.1"/>
</dbReference>
<dbReference type="PANTHER" id="PTHR42918">
    <property type="entry name" value="LYSYL-TRNA SYNTHETASE"/>
    <property type="match status" value="1"/>
</dbReference>
<accession>M5TTU4</accession>
<feature type="region of interest" description="Disordered" evidence="4">
    <location>
        <begin position="87"/>
        <end position="106"/>
    </location>
</feature>
<evidence type="ECO:0000256" key="1">
    <source>
        <dbReference type="ARBA" id="ARBA00022598"/>
    </source>
</evidence>
<dbReference type="GO" id="GO:0006430">
    <property type="term" value="P:lysyl-tRNA aminoacylation"/>
    <property type="evidence" value="ECO:0007669"/>
    <property type="project" value="InterPro"/>
</dbReference>
<dbReference type="Proteomes" id="UP000011885">
    <property type="component" value="Unassembled WGS sequence"/>
</dbReference>
<keyword evidence="6" id="KW-0030">Aminoacyl-tRNA synthetase</keyword>
<dbReference type="NCBIfam" id="TIGR00462">
    <property type="entry name" value="genX"/>
    <property type="match status" value="1"/>
</dbReference>
<name>M5TTU4_9BACT</name>
<dbReference type="PROSITE" id="PS50862">
    <property type="entry name" value="AA_TRNA_LIGASE_II"/>
    <property type="match status" value="1"/>
</dbReference>
<dbReference type="GO" id="GO:0000049">
    <property type="term" value="F:tRNA binding"/>
    <property type="evidence" value="ECO:0007669"/>
    <property type="project" value="TreeGrafter"/>
</dbReference>
<dbReference type="Gene3D" id="3.30.930.10">
    <property type="entry name" value="Bira Bifunctional Protein, Domain 2"/>
    <property type="match status" value="1"/>
</dbReference>
<evidence type="ECO:0000256" key="4">
    <source>
        <dbReference type="SAM" id="MobiDB-lite"/>
    </source>
</evidence>